<dbReference type="eggNOG" id="ENOG502QTGZ">
    <property type="taxonomic scope" value="Eukaryota"/>
</dbReference>
<evidence type="ECO:0000313" key="3">
    <source>
        <dbReference type="EMBL" id="EFJ07725.1"/>
    </source>
</evidence>
<dbReference type="AlphaFoldDB" id="D8T6H3"/>
<dbReference type="InterPro" id="IPR029052">
    <property type="entry name" value="Metallo-depent_PP-like"/>
</dbReference>
<sequence>MENSRKPMSRMRYNTDLFFLPSWSSLPTVSMGMLASLFYVLLLFLFSRIGGAELPVVSRIAFGSCAHQDVPQPIWSAVLDFKPEVFIWLGDNIYADNKRPTRVFGKERTAGPWKNIPRFSPVSLEEMAEKYRKGKSVPEYKRLRATTQIIGTWDDHDYGLNDAGKEFEGKRESQKLMLENLDEPLDSPRWSQEGVYTSYSYGPLGKRIKVILLDTRYHRDPIFSDGTVLGEKQWTFLEKELTETDAQINIIASSIQVLGNFSSTVRPFFHVEAWSHFPKEQERLFDVIARSNASGVVFISGDVHFGEITRYDCGISYPLYDVTSSGLTQAVEQSKLAPLARFSAWLMPTSMRVYNQWCRYSSCVYGKQNFGTFLIDWTEDNVKIVAEIRDVFGRPALKEIIPLSKLQAQDGAERNFKRLRKKIQRHCTREVDLPWYLRYRLAAVVYSLFTVIILAVSVSLYCLVRVGSSKLHKKSE</sequence>
<reference evidence="3 4" key="1">
    <citation type="journal article" date="2011" name="Science">
        <title>The Selaginella genome identifies genetic changes associated with the evolution of vascular plants.</title>
        <authorList>
            <person name="Banks J.A."/>
            <person name="Nishiyama T."/>
            <person name="Hasebe M."/>
            <person name="Bowman J.L."/>
            <person name="Gribskov M."/>
            <person name="dePamphilis C."/>
            <person name="Albert V.A."/>
            <person name="Aono N."/>
            <person name="Aoyama T."/>
            <person name="Ambrose B.A."/>
            <person name="Ashton N.W."/>
            <person name="Axtell M.J."/>
            <person name="Barker E."/>
            <person name="Barker M.S."/>
            <person name="Bennetzen J.L."/>
            <person name="Bonawitz N.D."/>
            <person name="Chapple C."/>
            <person name="Cheng C."/>
            <person name="Correa L.G."/>
            <person name="Dacre M."/>
            <person name="DeBarry J."/>
            <person name="Dreyer I."/>
            <person name="Elias M."/>
            <person name="Engstrom E.M."/>
            <person name="Estelle M."/>
            <person name="Feng L."/>
            <person name="Finet C."/>
            <person name="Floyd S.K."/>
            <person name="Frommer W.B."/>
            <person name="Fujita T."/>
            <person name="Gramzow L."/>
            <person name="Gutensohn M."/>
            <person name="Harholt J."/>
            <person name="Hattori M."/>
            <person name="Heyl A."/>
            <person name="Hirai T."/>
            <person name="Hiwatashi Y."/>
            <person name="Ishikawa M."/>
            <person name="Iwata M."/>
            <person name="Karol K.G."/>
            <person name="Koehler B."/>
            <person name="Kolukisaoglu U."/>
            <person name="Kubo M."/>
            <person name="Kurata T."/>
            <person name="Lalonde S."/>
            <person name="Li K."/>
            <person name="Li Y."/>
            <person name="Litt A."/>
            <person name="Lyons E."/>
            <person name="Manning G."/>
            <person name="Maruyama T."/>
            <person name="Michael T.P."/>
            <person name="Mikami K."/>
            <person name="Miyazaki S."/>
            <person name="Morinaga S."/>
            <person name="Murata T."/>
            <person name="Mueller-Roeber B."/>
            <person name="Nelson D.R."/>
            <person name="Obara M."/>
            <person name="Oguri Y."/>
            <person name="Olmstead R.G."/>
            <person name="Onodera N."/>
            <person name="Petersen B.L."/>
            <person name="Pils B."/>
            <person name="Prigge M."/>
            <person name="Rensing S.A."/>
            <person name="Riano-Pachon D.M."/>
            <person name="Roberts A.W."/>
            <person name="Sato Y."/>
            <person name="Scheller H.V."/>
            <person name="Schulz B."/>
            <person name="Schulz C."/>
            <person name="Shakirov E.V."/>
            <person name="Shibagaki N."/>
            <person name="Shinohara N."/>
            <person name="Shippen D.E."/>
            <person name="Soerensen I."/>
            <person name="Sotooka R."/>
            <person name="Sugimoto N."/>
            <person name="Sugita M."/>
            <person name="Sumikawa N."/>
            <person name="Tanurdzic M."/>
            <person name="Theissen G."/>
            <person name="Ulvskov P."/>
            <person name="Wakazuki S."/>
            <person name="Weng J.K."/>
            <person name="Willats W.W."/>
            <person name="Wipf D."/>
            <person name="Wolf P.G."/>
            <person name="Yang L."/>
            <person name="Zimmer A.D."/>
            <person name="Zhu Q."/>
            <person name="Mitros T."/>
            <person name="Hellsten U."/>
            <person name="Loque D."/>
            <person name="Otillar R."/>
            <person name="Salamov A."/>
            <person name="Schmutz J."/>
            <person name="Shapiro H."/>
            <person name="Lindquist E."/>
            <person name="Lucas S."/>
            <person name="Rokhsar D."/>
            <person name="Grigoriev I.V."/>
        </authorList>
    </citation>
    <scope>NUCLEOTIDE SEQUENCE [LARGE SCALE GENOMIC DNA]</scope>
</reference>
<feature type="domain" description="PhoD-like phosphatase metallophosphatase" evidence="2">
    <location>
        <begin position="63"/>
        <end position="313"/>
    </location>
</feature>
<dbReference type="Gene3D" id="3.60.21.70">
    <property type="entry name" value="PhoD-like phosphatase"/>
    <property type="match status" value="1"/>
</dbReference>
<dbReference type="InParanoid" id="D8T6H3"/>
<evidence type="ECO:0000256" key="1">
    <source>
        <dbReference type="SAM" id="Phobius"/>
    </source>
</evidence>
<keyword evidence="1" id="KW-0472">Membrane</keyword>
<dbReference type="InterPro" id="IPR038607">
    <property type="entry name" value="PhoD-like_sf"/>
</dbReference>
<dbReference type="PANTHER" id="PTHR33987:SF1">
    <property type="entry name" value="CALCINEURIN-LIKE METALLO-PHOSPHOESTERASE SUPERFAMILY PROTEIN"/>
    <property type="match status" value="1"/>
</dbReference>
<name>D8T6H3_SELML</name>
<dbReference type="CDD" id="cd07389">
    <property type="entry name" value="MPP_PhoD"/>
    <property type="match status" value="1"/>
</dbReference>
<proteinExistence type="predicted"/>
<dbReference type="PANTHER" id="PTHR33987">
    <property type="entry name" value="CALCINEURIN-LIKE METALLO-PHOSPHOESTERASE SUPERFAMILY PROTEIN"/>
    <property type="match status" value="1"/>
</dbReference>
<evidence type="ECO:0000259" key="2">
    <source>
        <dbReference type="Pfam" id="PF09423"/>
    </source>
</evidence>
<keyword evidence="1" id="KW-1133">Transmembrane helix</keyword>
<evidence type="ECO:0000313" key="4">
    <source>
        <dbReference type="Proteomes" id="UP000001514"/>
    </source>
</evidence>
<dbReference type="Gramene" id="EFJ07725">
    <property type="protein sequence ID" value="EFJ07725"/>
    <property type="gene ID" value="SELMODRAFT_161470"/>
</dbReference>
<dbReference type="FunCoup" id="D8T6H3">
    <property type="interactions" value="317"/>
</dbReference>
<feature type="transmembrane region" description="Helical" evidence="1">
    <location>
        <begin position="443"/>
        <end position="464"/>
    </location>
</feature>
<dbReference type="KEGG" id="smo:SELMODRAFT_161470"/>
<keyword evidence="4" id="KW-1185">Reference proteome</keyword>
<dbReference type="EMBL" id="GL377681">
    <property type="protein sequence ID" value="EFJ07725.1"/>
    <property type="molecule type" value="Genomic_DNA"/>
</dbReference>
<dbReference type="Proteomes" id="UP000001514">
    <property type="component" value="Unassembled WGS sequence"/>
</dbReference>
<protein>
    <recommendedName>
        <fullName evidence="2">PhoD-like phosphatase metallophosphatase domain-containing protein</fullName>
    </recommendedName>
</protein>
<dbReference type="SUPFAM" id="SSF56300">
    <property type="entry name" value="Metallo-dependent phosphatases"/>
    <property type="match status" value="1"/>
</dbReference>
<gene>
    <name evidence="3" type="ORF">SELMODRAFT_161470</name>
</gene>
<dbReference type="InterPro" id="IPR018946">
    <property type="entry name" value="PhoD-like_MPP"/>
</dbReference>
<accession>D8T6H3</accession>
<keyword evidence="1" id="KW-0812">Transmembrane</keyword>
<dbReference type="HOGENOM" id="CLU_041740_1_0_1"/>
<dbReference type="STRING" id="88036.D8T6H3"/>
<dbReference type="Pfam" id="PF09423">
    <property type="entry name" value="PhoD"/>
    <property type="match status" value="1"/>
</dbReference>
<organism evidence="4">
    <name type="scientific">Selaginella moellendorffii</name>
    <name type="common">Spikemoss</name>
    <dbReference type="NCBI Taxonomy" id="88036"/>
    <lineage>
        <taxon>Eukaryota</taxon>
        <taxon>Viridiplantae</taxon>
        <taxon>Streptophyta</taxon>
        <taxon>Embryophyta</taxon>
        <taxon>Tracheophyta</taxon>
        <taxon>Lycopodiopsida</taxon>
        <taxon>Selaginellales</taxon>
        <taxon>Selaginellaceae</taxon>
        <taxon>Selaginella</taxon>
    </lineage>
</organism>
<dbReference type="OrthoDB" id="10266805at2759"/>
<dbReference type="OMA" id="AHEPELW"/>